<evidence type="ECO:0000313" key="3">
    <source>
        <dbReference type="Proteomes" id="UP001152797"/>
    </source>
</evidence>
<gene>
    <name evidence="1" type="ORF">C1SCF055_LOCUS28119</name>
</gene>
<evidence type="ECO:0000313" key="2">
    <source>
        <dbReference type="EMBL" id="CAL4789459.1"/>
    </source>
</evidence>
<reference evidence="2 3" key="2">
    <citation type="submission" date="2024-05" db="EMBL/GenBank/DDBJ databases">
        <authorList>
            <person name="Chen Y."/>
            <person name="Shah S."/>
            <person name="Dougan E. K."/>
            <person name="Thang M."/>
            <person name="Chan C."/>
        </authorList>
    </citation>
    <scope>NUCLEOTIDE SEQUENCE [LARGE SCALE GENOMIC DNA]</scope>
</reference>
<comment type="caution">
    <text evidence="1">The sequence shown here is derived from an EMBL/GenBank/DDBJ whole genome shotgun (WGS) entry which is preliminary data.</text>
</comment>
<sequence length="501" mass="57229">MHALAHSSEFAFNTLILGNTDSETRSAFWEHVSKQKPWSNQPCIHAAHASCTLDKLVGCSIHGDGTQMYREDEFFCWSWSSIFASMSGICKDVLLIKYPIAVIPERQMRSQEVRDAAHAKIAELVTWSLRIASNGVGPDVGFRGEAFKEGTQRWNLRGKELSKGFKLCFFCFKADLKARKQMHVFERYYQCNLFCDRCMALQGPNCPEHMDYRNIGPSAAWPLTEIDDAFYRTLDAHSLSPWLQMDGFNLGCIAYDWMHNVFLGTARDLVASGIFVLISSGRFGPPTDDMDEILCRVQRSMHRTCAANGMRLPSKPHLTVANLRADEGYAEMGTRFKASHIRLLVRWLARETQIFADANQNDCVVNVLAACAYNLQRACELVEHGSPLLFSEEDSVEASSCIRAHLKAFWWLAYYFFQRRELLFKLRCKSHYLFHTADDIERYRINPAVMHCFGEESFLGKVKSILVSCHGATCTHSFFMRYLLAVSVSLKELKEKENQFE</sequence>
<reference evidence="1" key="1">
    <citation type="submission" date="2022-10" db="EMBL/GenBank/DDBJ databases">
        <authorList>
            <person name="Chen Y."/>
            <person name="Dougan E. K."/>
            <person name="Chan C."/>
            <person name="Rhodes N."/>
            <person name="Thang M."/>
        </authorList>
    </citation>
    <scope>NUCLEOTIDE SEQUENCE</scope>
</reference>
<dbReference type="EMBL" id="CAMXCT030003052">
    <property type="protein sequence ID" value="CAL4789459.1"/>
    <property type="molecule type" value="Genomic_DNA"/>
</dbReference>
<name>A0A9P1D3Y9_9DINO</name>
<dbReference type="Proteomes" id="UP001152797">
    <property type="component" value="Unassembled WGS sequence"/>
</dbReference>
<evidence type="ECO:0000313" key="1">
    <source>
        <dbReference type="EMBL" id="CAI4002147.1"/>
    </source>
</evidence>
<organism evidence="1">
    <name type="scientific">Cladocopium goreaui</name>
    <dbReference type="NCBI Taxonomy" id="2562237"/>
    <lineage>
        <taxon>Eukaryota</taxon>
        <taxon>Sar</taxon>
        <taxon>Alveolata</taxon>
        <taxon>Dinophyceae</taxon>
        <taxon>Suessiales</taxon>
        <taxon>Symbiodiniaceae</taxon>
        <taxon>Cladocopium</taxon>
    </lineage>
</organism>
<dbReference type="EMBL" id="CAMXCT010003052">
    <property type="protein sequence ID" value="CAI4002147.1"/>
    <property type="molecule type" value="Genomic_DNA"/>
</dbReference>
<protein>
    <submittedName>
        <fullName evidence="1">Uncharacterized protein</fullName>
    </submittedName>
</protein>
<dbReference type="EMBL" id="CAMXCT020003052">
    <property type="protein sequence ID" value="CAL1155522.1"/>
    <property type="molecule type" value="Genomic_DNA"/>
</dbReference>
<dbReference type="AlphaFoldDB" id="A0A9P1D3Y9"/>
<proteinExistence type="predicted"/>
<accession>A0A9P1D3Y9</accession>
<keyword evidence="3" id="KW-1185">Reference proteome</keyword>